<evidence type="ECO:0000259" key="12">
    <source>
        <dbReference type="Pfam" id="PF14703"/>
    </source>
</evidence>
<dbReference type="Pfam" id="PF02714">
    <property type="entry name" value="RSN1_7TM"/>
    <property type="match status" value="1"/>
</dbReference>
<feature type="transmembrane region" description="Helical" evidence="9">
    <location>
        <begin position="802"/>
        <end position="821"/>
    </location>
</feature>
<feature type="transmembrane region" description="Helical" evidence="9">
    <location>
        <begin position="745"/>
        <end position="765"/>
    </location>
</feature>
<feature type="compositionally biased region" description="Acidic residues" evidence="8">
    <location>
        <begin position="1051"/>
        <end position="1061"/>
    </location>
</feature>
<evidence type="ECO:0000256" key="4">
    <source>
        <dbReference type="ARBA" id="ARBA00022448"/>
    </source>
</evidence>
<feature type="domain" description="CSC1/OSCA1-like N-terminal transmembrane" evidence="11">
    <location>
        <begin position="164"/>
        <end position="322"/>
    </location>
</feature>
<dbReference type="Pfam" id="PF03091">
    <property type="entry name" value="CutA1"/>
    <property type="match status" value="1"/>
</dbReference>
<dbReference type="InterPro" id="IPR003864">
    <property type="entry name" value="CSC1/OSCA1-like_7TM"/>
</dbReference>
<feature type="transmembrane region" description="Helical" evidence="9">
    <location>
        <begin position="246"/>
        <end position="267"/>
    </location>
</feature>
<feature type="transmembrane region" description="Helical" evidence="9">
    <location>
        <begin position="164"/>
        <end position="184"/>
    </location>
</feature>
<gene>
    <name evidence="13" type="ORF">FMOSSE_LOCUS470</name>
</gene>
<evidence type="ECO:0000313" key="13">
    <source>
        <dbReference type="EMBL" id="CAG8437075.1"/>
    </source>
</evidence>
<dbReference type="GO" id="GO:0005227">
    <property type="term" value="F:calcium-activated cation channel activity"/>
    <property type="evidence" value="ECO:0007669"/>
    <property type="project" value="InterPro"/>
</dbReference>
<accession>A0A9N8V2A1</accession>
<name>A0A9N8V2A1_FUNMO</name>
<dbReference type="InterPro" id="IPR004323">
    <property type="entry name" value="Ion_tolerance_CutA"/>
</dbReference>
<keyword evidence="5 9" id="KW-0812">Transmembrane</keyword>
<organism evidence="13 14">
    <name type="scientific">Funneliformis mosseae</name>
    <name type="common">Endomycorrhizal fungus</name>
    <name type="synonym">Glomus mosseae</name>
    <dbReference type="NCBI Taxonomy" id="27381"/>
    <lineage>
        <taxon>Eukaryota</taxon>
        <taxon>Fungi</taxon>
        <taxon>Fungi incertae sedis</taxon>
        <taxon>Mucoromycota</taxon>
        <taxon>Glomeromycotina</taxon>
        <taxon>Glomeromycetes</taxon>
        <taxon>Glomerales</taxon>
        <taxon>Glomeraceae</taxon>
        <taxon>Funneliformis</taxon>
    </lineage>
</organism>
<keyword evidence="7 9" id="KW-0472">Membrane</keyword>
<evidence type="ECO:0000256" key="1">
    <source>
        <dbReference type="ARBA" id="ARBA00004141"/>
    </source>
</evidence>
<dbReference type="Gene3D" id="3.30.70.120">
    <property type="match status" value="1"/>
</dbReference>
<dbReference type="GO" id="GO:0005886">
    <property type="term" value="C:plasma membrane"/>
    <property type="evidence" value="ECO:0007669"/>
    <property type="project" value="TreeGrafter"/>
</dbReference>
<protein>
    <submittedName>
        <fullName evidence="13">2266_t:CDS:1</fullName>
    </submittedName>
</protein>
<dbReference type="InterPro" id="IPR027815">
    <property type="entry name" value="CSC1/OSCA1-like_cyt"/>
</dbReference>
<evidence type="ECO:0000256" key="3">
    <source>
        <dbReference type="ARBA" id="ARBA00010169"/>
    </source>
</evidence>
<dbReference type="GO" id="GO:0010038">
    <property type="term" value="P:response to metal ion"/>
    <property type="evidence" value="ECO:0007669"/>
    <property type="project" value="InterPro"/>
</dbReference>
<keyword evidence="14" id="KW-1185">Reference proteome</keyword>
<dbReference type="AlphaFoldDB" id="A0A9N8V2A1"/>
<evidence type="ECO:0000256" key="6">
    <source>
        <dbReference type="ARBA" id="ARBA00022989"/>
    </source>
</evidence>
<feature type="transmembrane region" description="Helical" evidence="9">
    <location>
        <begin position="686"/>
        <end position="705"/>
    </location>
</feature>
<dbReference type="InterPro" id="IPR045122">
    <property type="entry name" value="Csc1-like"/>
</dbReference>
<reference evidence="13" key="1">
    <citation type="submission" date="2021-06" db="EMBL/GenBank/DDBJ databases">
        <authorList>
            <person name="Kallberg Y."/>
            <person name="Tangrot J."/>
            <person name="Rosling A."/>
        </authorList>
    </citation>
    <scope>NUCLEOTIDE SEQUENCE</scope>
    <source>
        <strain evidence="13">87-6 pot B 2015</strain>
    </source>
</reference>
<keyword evidence="4" id="KW-0813">Transport</keyword>
<dbReference type="PANTHER" id="PTHR13018">
    <property type="entry name" value="PROBABLE MEMBRANE PROTEIN DUF221-RELATED"/>
    <property type="match status" value="1"/>
</dbReference>
<comment type="similarity">
    <text evidence="3">Belongs to the CutA family.</text>
</comment>
<feature type="transmembrane region" description="Helical" evidence="9">
    <location>
        <begin position="644"/>
        <end position="666"/>
    </location>
</feature>
<evidence type="ECO:0000259" key="11">
    <source>
        <dbReference type="Pfam" id="PF13967"/>
    </source>
</evidence>
<dbReference type="InterPro" id="IPR015867">
    <property type="entry name" value="N-reg_PII/ATP_PRibTrfase_C"/>
</dbReference>
<dbReference type="Pfam" id="PF13967">
    <property type="entry name" value="RSN1_TM"/>
    <property type="match status" value="1"/>
</dbReference>
<feature type="domain" description="CSC1/OSCA1-like cytosolic" evidence="12">
    <location>
        <begin position="344"/>
        <end position="538"/>
    </location>
</feature>
<dbReference type="Proteomes" id="UP000789375">
    <property type="component" value="Unassembled WGS sequence"/>
</dbReference>
<dbReference type="PANTHER" id="PTHR13018:SF5">
    <property type="entry name" value="RE44586P"/>
    <property type="match status" value="1"/>
</dbReference>
<evidence type="ECO:0000256" key="7">
    <source>
        <dbReference type="ARBA" id="ARBA00023136"/>
    </source>
</evidence>
<evidence type="ECO:0000256" key="9">
    <source>
        <dbReference type="SAM" id="Phobius"/>
    </source>
</evidence>
<dbReference type="InterPro" id="IPR011322">
    <property type="entry name" value="N-reg_PII-like_a/b"/>
</dbReference>
<feature type="domain" description="CSC1/OSCA1-like 7TM region" evidence="10">
    <location>
        <begin position="549"/>
        <end position="821"/>
    </location>
</feature>
<evidence type="ECO:0000256" key="8">
    <source>
        <dbReference type="SAM" id="MobiDB-lite"/>
    </source>
</evidence>
<evidence type="ECO:0000313" key="14">
    <source>
        <dbReference type="Proteomes" id="UP000789375"/>
    </source>
</evidence>
<dbReference type="Pfam" id="PF14703">
    <property type="entry name" value="PHM7_cyt"/>
    <property type="match status" value="1"/>
</dbReference>
<evidence type="ECO:0000256" key="5">
    <source>
        <dbReference type="ARBA" id="ARBA00022692"/>
    </source>
</evidence>
<feature type="transmembrane region" description="Helical" evidence="9">
    <location>
        <begin position="551"/>
        <end position="580"/>
    </location>
</feature>
<evidence type="ECO:0000256" key="2">
    <source>
        <dbReference type="ARBA" id="ARBA00007779"/>
    </source>
</evidence>
<feature type="compositionally biased region" description="Low complexity" evidence="8">
    <location>
        <begin position="1062"/>
        <end position="1076"/>
    </location>
</feature>
<feature type="transmembrane region" description="Helical" evidence="9">
    <location>
        <begin position="600"/>
        <end position="624"/>
    </location>
</feature>
<dbReference type="EMBL" id="CAJVPP010000044">
    <property type="protein sequence ID" value="CAG8437075.1"/>
    <property type="molecule type" value="Genomic_DNA"/>
</dbReference>
<comment type="subcellular location">
    <subcellularLocation>
        <location evidence="1">Membrane</location>
        <topology evidence="1">Multi-pass membrane protein</topology>
    </subcellularLocation>
</comment>
<dbReference type="InterPro" id="IPR032880">
    <property type="entry name" value="CSC1/OSCA1-like_N"/>
</dbReference>
<feature type="transmembrane region" description="Helical" evidence="9">
    <location>
        <begin position="302"/>
        <end position="324"/>
    </location>
</feature>
<feature type="transmembrane region" description="Helical" evidence="9">
    <location>
        <begin position="827"/>
        <end position="846"/>
    </location>
</feature>
<proteinExistence type="inferred from homology"/>
<feature type="region of interest" description="Disordered" evidence="8">
    <location>
        <begin position="1032"/>
        <end position="1101"/>
    </location>
</feature>
<evidence type="ECO:0000259" key="10">
    <source>
        <dbReference type="Pfam" id="PF02714"/>
    </source>
</evidence>
<feature type="transmembrane region" description="Helical" evidence="9">
    <location>
        <begin position="771"/>
        <end position="790"/>
    </location>
</feature>
<comment type="similarity">
    <text evidence="2">Belongs to the CSC1 (TC 1.A.17) family.</text>
</comment>
<keyword evidence="6 9" id="KW-1133">Transmembrane helix</keyword>
<dbReference type="SUPFAM" id="SSF54913">
    <property type="entry name" value="GlnB-like"/>
    <property type="match status" value="1"/>
</dbReference>
<comment type="caution">
    <text evidence="13">The sequence shown here is derived from an EMBL/GenBank/DDBJ whole genome shotgun (WGS) entry which is preliminary data.</text>
</comment>
<sequence length="1101" mass="125380">MIPFGSSKLRILRLLTFILLLTHLLPCLFSITLACEVPSLKSVMESPATEARIIYVACPSNEVALNLSRGWEGQIEESAEKLLMIKASEGRINEITDYVNKNHGYDVPEVISIDRTVKLYDLEMEECLMSTTDLDMTNSGQLIFDTPSMLKSNDTRDDPPSKTVLQLAFVLPFGTIWFLLFCFLRTRWSAMYAPRSRLSRLKPKTLPNTFFGWIWPLIKIPESDVLNLVGLDAVVLLAFFKMSYKLFAFCGIFALIILSPMKIYNYFPFFGNDDDNNLFDGNPTDPHIPEDDHGPVESQGILVSYVVFTWAFSLATYYFTFYNYREFSAVRHRYYLHWKDTVSARTVMVTVLPRSLQTDRALKEFYSNLNLGPVESAIVYRHVRKLRHVIEQRATQLRKLEEAYVEYLGNPCMDPNYHPDLAVQAFEKALDEDPSTANSKTAEVLAKVNAKRPTIRTGFLGIFGEKVDKIDYYTKSFIHCDQLLKRGRLGSYVSTSTGFVTFKDFTSAQLAAQILIRPEPFQCNTELAPEPRDVFWYNLNIRKREMLVRDVIVNFVIVLLVFFWSGPISFFASLLSLSSLKKVFPWLADLAEKNDFLKSFIQVTLPTLAVISFNALLPMIMQFLSRLQGFHSRSMIEYSTFSKYFFFLLFNVLLVFTIAGTIFNALEDIINDIPGVPLILAKSLSRVSPIFINYVIFQGIAFFPTRLVMIKEIAMAYILRVIFANTPRDFAEGSTPPLMDYGQELAPIVLVFILVLVYSSLAPIILFFGTIYFFFGYICFKYLLLYVYFHPYESSGLSWPKIFRRIMIGVYIFQLLMIGYMSLRKSFHLAVIIMPLLVITGAYSYYVNGAYDRSSRFIPLESIREDQKKLSKVRFDVRSRPSSQGSGKKVVVVDAPVGSSANTSSNLNENNNKLVHSQRDVLEDDLYRAEPDLYTDYIQPPMTLYNGVLNTGMRNYVTPSLVGVLPWLWLPVKRTKQDDVETYGGFIRRLLGMNKNQQKVSQSEPTDSPSIEHDRQLQQAADVRMNAAIEDAGNGTGAELPGSLSGHGADDIIEQIMEEPEQMITSSEEPSTSTEPESQRKKSKLRKMTDKLGIIAGTNFS</sequence>